<dbReference type="EMBL" id="CM007650">
    <property type="protein sequence ID" value="ONM56794.1"/>
    <property type="molecule type" value="Genomic_DNA"/>
</dbReference>
<dbReference type="AlphaFoldDB" id="A0A1D6I9X1"/>
<sequence length="138" mass="14582">MAMTMMTAGSGNARKLAASARKLAASSVPTSSTRTNTLSSVHNTTCNRCTMAAAATVYIDEEEEHVCDDADDDSGLQQHAQVARELGSDHAHAGGHLVLHPQHVIDYADLNVPFTIVAANGVEEGRKSRVASLRALRA</sequence>
<dbReference type="InParanoid" id="A0A1D6I9X1"/>
<gene>
    <name evidence="1" type="ORF">ZEAMMB73_Zm00001d021302</name>
</gene>
<protein>
    <submittedName>
        <fullName evidence="1">Uncharacterized protein</fullName>
    </submittedName>
</protein>
<name>A0A1D6I9X1_MAIZE</name>
<reference evidence="1" key="1">
    <citation type="submission" date="2015-12" db="EMBL/GenBank/DDBJ databases">
        <title>Update maize B73 reference genome by single molecule sequencing technologies.</title>
        <authorList>
            <consortium name="Maize Genome Sequencing Project"/>
            <person name="Ware D."/>
        </authorList>
    </citation>
    <scope>NUCLEOTIDE SEQUENCE [LARGE SCALE GENOMIC DNA]</scope>
    <source>
        <tissue evidence="1">Seedling</tissue>
    </source>
</reference>
<dbReference type="PaxDb" id="4577-AC204772.2_FGP002"/>
<accession>A0A1D6I9X1</accession>
<evidence type="ECO:0000313" key="1">
    <source>
        <dbReference type="EMBL" id="ONM56794.1"/>
    </source>
</evidence>
<proteinExistence type="predicted"/>
<organism evidence="1">
    <name type="scientific">Zea mays</name>
    <name type="common">Maize</name>
    <dbReference type="NCBI Taxonomy" id="4577"/>
    <lineage>
        <taxon>Eukaryota</taxon>
        <taxon>Viridiplantae</taxon>
        <taxon>Streptophyta</taxon>
        <taxon>Embryophyta</taxon>
        <taxon>Tracheophyta</taxon>
        <taxon>Spermatophyta</taxon>
        <taxon>Magnoliopsida</taxon>
        <taxon>Liliopsida</taxon>
        <taxon>Poales</taxon>
        <taxon>Poaceae</taxon>
        <taxon>PACMAD clade</taxon>
        <taxon>Panicoideae</taxon>
        <taxon>Andropogonodae</taxon>
        <taxon>Andropogoneae</taxon>
        <taxon>Tripsacinae</taxon>
        <taxon>Zea</taxon>
    </lineage>
</organism>